<dbReference type="Pfam" id="PF11066">
    <property type="entry name" value="DUF2867"/>
    <property type="match status" value="1"/>
</dbReference>
<comment type="caution">
    <text evidence="1">The sequence shown here is derived from an EMBL/GenBank/DDBJ whole genome shotgun (WGS) entry which is preliminary data.</text>
</comment>
<evidence type="ECO:0000313" key="1">
    <source>
        <dbReference type="EMBL" id="MBC6112905.1"/>
    </source>
</evidence>
<reference evidence="1 2" key="1">
    <citation type="submission" date="2020-08" db="EMBL/GenBank/DDBJ databases">
        <authorList>
            <person name="Sun Q."/>
            <person name="Inoue M."/>
        </authorList>
    </citation>
    <scope>NUCLEOTIDE SEQUENCE [LARGE SCALE GENOMIC DNA]</scope>
    <source>
        <strain evidence="1 2">CCM 8938</strain>
    </source>
</reference>
<proteinExistence type="predicted"/>
<dbReference type="InterPro" id="IPR021295">
    <property type="entry name" value="DUF2867"/>
</dbReference>
<sequence length="185" mass="21617">MTILKKNTLPKNSILNSNHSKYDYMDGFAGMVIDHDHKFTSLHLWIAFFSSALKSPKWIERLFIWRNKIVSIFGLKTSSNMEDRSSQLKNLKGENGEHLGLFKLLDRTENEIILGHNDKHLNFKISLLLGEQKSGITERELILSTTINFNNWFGRIYFTIIKPFHNLIVPRMLKVIISELENHNY</sequence>
<protein>
    <submittedName>
        <fullName evidence="1">DUF2867 domain-containing protein</fullName>
    </submittedName>
</protein>
<dbReference type="EMBL" id="JACRYL010000029">
    <property type="protein sequence ID" value="MBC6112905.1"/>
    <property type="molecule type" value="Genomic_DNA"/>
</dbReference>
<dbReference type="RefSeq" id="WP_187073321.1">
    <property type="nucleotide sequence ID" value="NZ_JACRYL010000029.1"/>
</dbReference>
<dbReference type="Proteomes" id="UP000652755">
    <property type="component" value="Unassembled WGS sequence"/>
</dbReference>
<gene>
    <name evidence="1" type="ORF">H7U22_20985</name>
</gene>
<keyword evidence="2" id="KW-1185">Reference proteome</keyword>
<evidence type="ECO:0000313" key="2">
    <source>
        <dbReference type="Proteomes" id="UP000652755"/>
    </source>
</evidence>
<accession>A0ABR7KXQ3</accession>
<organism evidence="1 2">
    <name type="scientific">Pedobacter fastidiosus</name>
    <dbReference type="NCBI Taxonomy" id="2765361"/>
    <lineage>
        <taxon>Bacteria</taxon>
        <taxon>Pseudomonadati</taxon>
        <taxon>Bacteroidota</taxon>
        <taxon>Sphingobacteriia</taxon>
        <taxon>Sphingobacteriales</taxon>
        <taxon>Sphingobacteriaceae</taxon>
        <taxon>Pedobacter</taxon>
    </lineage>
</organism>
<name>A0ABR7KXQ3_9SPHI</name>